<feature type="domain" description="TauD/TfdA-like" evidence="7">
    <location>
        <begin position="122"/>
        <end position="363"/>
    </location>
</feature>
<evidence type="ECO:0000256" key="6">
    <source>
        <dbReference type="ARBA" id="ARBA00023004"/>
    </source>
</evidence>
<dbReference type="RefSeq" id="WP_174021573.1">
    <property type="nucleotide sequence ID" value="NZ_JAAMAW010000022.1"/>
</dbReference>
<dbReference type="Gene3D" id="3.30.2020.30">
    <property type="match status" value="1"/>
</dbReference>
<feature type="domain" description="Gamma-butyrobetaine hydroxylase-like N-terminal" evidence="8">
    <location>
        <begin position="4"/>
        <end position="83"/>
    </location>
</feature>
<evidence type="ECO:0000256" key="3">
    <source>
        <dbReference type="ARBA" id="ARBA00022723"/>
    </source>
</evidence>
<reference evidence="9" key="1">
    <citation type="journal article" date="2020" name="Science">
        <title>Unexpected conservation and global transmission of agrobacterial virulence plasmids.</title>
        <authorList>
            <person name="Weisberg A.J."/>
            <person name="Davis E.W. 2nd"/>
            <person name="Tabima J."/>
            <person name="Belcher M.S."/>
            <person name="Miller M."/>
            <person name="Kuo C.H."/>
            <person name="Loper J.E."/>
            <person name="Grunwald N.J."/>
            <person name="Putnam M.L."/>
            <person name="Chang J.H."/>
        </authorList>
    </citation>
    <scope>NUCLEOTIDE SEQUENCE</scope>
    <source>
        <strain evidence="9">17-1853-1a</strain>
    </source>
</reference>
<dbReference type="GO" id="GO:0046872">
    <property type="term" value="F:metal ion binding"/>
    <property type="evidence" value="ECO:0007669"/>
    <property type="project" value="UniProtKB-KW"/>
</dbReference>
<sequence length="390" mass="44528">MIEEHENYVSIHTSNDAVSRYHWVWLRDKCQCDKCFNKNSRQKYFDSSTIPLGLRPLQIKLVGTSLIITWEDGHESEYDLKRLLEQDYSHAVPVRPEGEAPRPALWGGMELPASARFSSFEAQNDEQTLQAALNALFTFGVVMFKGDMRGKVSFETFADRVAGFLDRTYFGEFFDLNVKPEATTDSVAFSTRELPLHTDIPYYSPPPDFQFLYGLDVSPDCARLGIGNTRFVDGLAAAMSLRSEEPEAFSALTRIAVINRAEYPKAQKIYENVAPIIKLAPDGSIERLLNNPSKMFFDNVNFDDMMPLYRAYKLFKDRLVNTSPAYSHNWEDGDMVIWDNRRVLHGRGEFGSQGVKRILRGGYISETELLARRRFLRSNLSQPIRQTDAA</sequence>
<dbReference type="PANTHER" id="PTHR10696">
    <property type="entry name" value="GAMMA-BUTYROBETAINE HYDROXYLASE-RELATED"/>
    <property type="match status" value="1"/>
</dbReference>
<evidence type="ECO:0000256" key="5">
    <source>
        <dbReference type="ARBA" id="ARBA00023002"/>
    </source>
</evidence>
<keyword evidence="4" id="KW-0223">Dioxygenase</keyword>
<proteinExistence type="inferred from homology"/>
<dbReference type="Pfam" id="PF06155">
    <property type="entry name" value="GBBH-like_N"/>
    <property type="match status" value="1"/>
</dbReference>
<dbReference type="SUPFAM" id="SSF51197">
    <property type="entry name" value="Clavaminate synthase-like"/>
    <property type="match status" value="1"/>
</dbReference>
<evidence type="ECO:0000256" key="2">
    <source>
        <dbReference type="ARBA" id="ARBA00008654"/>
    </source>
</evidence>
<dbReference type="AlphaFoldDB" id="A0AA44JE93"/>
<protein>
    <submittedName>
        <fullName evidence="9">DUF971 domain-containing protein</fullName>
    </submittedName>
</protein>
<dbReference type="FunFam" id="3.30.2020.30:FF:000002">
    <property type="entry name" value="Putative gamma-butyrobetaine dioxygenase"/>
    <property type="match status" value="1"/>
</dbReference>
<dbReference type="GO" id="GO:0016706">
    <property type="term" value="F:2-oxoglutarate-dependent dioxygenase activity"/>
    <property type="evidence" value="ECO:0007669"/>
    <property type="project" value="UniProtKB-ARBA"/>
</dbReference>
<evidence type="ECO:0000256" key="4">
    <source>
        <dbReference type="ARBA" id="ARBA00022964"/>
    </source>
</evidence>
<keyword evidence="5" id="KW-0560">Oxidoreductase</keyword>
<dbReference type="PANTHER" id="PTHR10696:SF33">
    <property type="entry name" value="GAMMA-BUTYROBETAINE DIOXYGENASE"/>
    <property type="match status" value="1"/>
</dbReference>
<evidence type="ECO:0000256" key="1">
    <source>
        <dbReference type="ARBA" id="ARBA00001954"/>
    </source>
</evidence>
<evidence type="ECO:0000313" key="9">
    <source>
        <dbReference type="EMBL" id="NTC32067.1"/>
    </source>
</evidence>
<comment type="similarity">
    <text evidence="2">Belongs to the gamma-BBH/TMLD family.</text>
</comment>
<organism evidence="9 10">
    <name type="scientific">Agrobacterium tumefaciens</name>
    <dbReference type="NCBI Taxonomy" id="358"/>
    <lineage>
        <taxon>Bacteria</taxon>
        <taxon>Pseudomonadati</taxon>
        <taxon>Pseudomonadota</taxon>
        <taxon>Alphaproteobacteria</taxon>
        <taxon>Hyphomicrobiales</taxon>
        <taxon>Rhizobiaceae</taxon>
        <taxon>Rhizobium/Agrobacterium group</taxon>
        <taxon>Agrobacterium</taxon>
        <taxon>Agrobacterium tumefaciens complex</taxon>
    </lineage>
</organism>
<dbReference type="EMBL" id="JAAMAY010000043">
    <property type="protein sequence ID" value="NTC32067.1"/>
    <property type="molecule type" value="Genomic_DNA"/>
</dbReference>
<dbReference type="InterPro" id="IPR038492">
    <property type="entry name" value="GBBH-like_N_sf"/>
</dbReference>
<dbReference type="InterPro" id="IPR010376">
    <property type="entry name" value="GBBH-like_N"/>
</dbReference>
<name>A0AA44JE93_AGRTU</name>
<gene>
    <name evidence="9" type="ORF">G6M46_28405</name>
</gene>
<dbReference type="GO" id="GO:0045329">
    <property type="term" value="P:carnitine biosynthetic process"/>
    <property type="evidence" value="ECO:0007669"/>
    <property type="project" value="TreeGrafter"/>
</dbReference>
<dbReference type="Pfam" id="PF02668">
    <property type="entry name" value="TauD"/>
    <property type="match status" value="1"/>
</dbReference>
<evidence type="ECO:0000259" key="7">
    <source>
        <dbReference type="Pfam" id="PF02668"/>
    </source>
</evidence>
<evidence type="ECO:0000259" key="8">
    <source>
        <dbReference type="Pfam" id="PF06155"/>
    </source>
</evidence>
<dbReference type="InterPro" id="IPR042098">
    <property type="entry name" value="TauD-like_sf"/>
</dbReference>
<keyword evidence="6" id="KW-0408">Iron</keyword>
<evidence type="ECO:0000313" key="10">
    <source>
        <dbReference type="Proteomes" id="UP000702952"/>
    </source>
</evidence>
<comment type="cofactor">
    <cofactor evidence="1">
        <name>Fe(2+)</name>
        <dbReference type="ChEBI" id="CHEBI:29033"/>
    </cofactor>
</comment>
<dbReference type="InterPro" id="IPR003819">
    <property type="entry name" value="TauD/TfdA-like"/>
</dbReference>
<dbReference type="InterPro" id="IPR050411">
    <property type="entry name" value="AlphaKG_dependent_hydroxylases"/>
</dbReference>
<dbReference type="Proteomes" id="UP000702952">
    <property type="component" value="Unassembled WGS sequence"/>
</dbReference>
<keyword evidence="3" id="KW-0479">Metal-binding</keyword>
<comment type="caution">
    <text evidence="9">The sequence shown here is derived from an EMBL/GenBank/DDBJ whole genome shotgun (WGS) entry which is preliminary data.</text>
</comment>
<accession>A0AA44JE93</accession>
<dbReference type="Gene3D" id="3.60.130.10">
    <property type="entry name" value="Clavaminate synthase-like"/>
    <property type="match status" value="1"/>
</dbReference>